<keyword evidence="6" id="KW-1185">Reference proteome</keyword>
<evidence type="ECO:0000259" key="4">
    <source>
        <dbReference type="PROSITE" id="PS50995"/>
    </source>
</evidence>
<dbReference type="InterPro" id="IPR036388">
    <property type="entry name" value="WH-like_DNA-bd_sf"/>
</dbReference>
<dbReference type="Proteomes" id="UP000001732">
    <property type="component" value="Chromosome"/>
</dbReference>
<evidence type="ECO:0000313" key="5">
    <source>
        <dbReference type="EMBL" id="ACI17261.1"/>
    </source>
</evidence>
<dbReference type="SMART" id="SM00347">
    <property type="entry name" value="HTH_MARR"/>
    <property type="match status" value="1"/>
</dbReference>
<evidence type="ECO:0000256" key="3">
    <source>
        <dbReference type="ARBA" id="ARBA00023163"/>
    </source>
</evidence>
<sequence length="148" mass="17538">MCMDMDKLSEYLFDLYIQLPRRFKRLFYASMQDQELQLGLSELKILNELDKIGPCKMSDLSDALVVTMGGLTPHVDKLVEKGLVRRFRDEERDRRLVLVEITDQGQRLLKETKEQFLRTLEHHLEKFTNEEKADIAKAVETLRRTFEF</sequence>
<evidence type="ECO:0000313" key="6">
    <source>
        <dbReference type="Proteomes" id="UP000001732"/>
    </source>
</evidence>
<keyword evidence="3" id="KW-0804">Transcription</keyword>
<dbReference type="SUPFAM" id="SSF46785">
    <property type="entry name" value="Winged helix' DNA-binding domain"/>
    <property type="match status" value="1"/>
</dbReference>
<dbReference type="eggNOG" id="COG1846">
    <property type="taxonomic scope" value="Bacteria"/>
</dbReference>
<dbReference type="GO" id="GO:0003677">
    <property type="term" value="F:DNA binding"/>
    <property type="evidence" value="ECO:0007669"/>
    <property type="project" value="UniProtKB-KW"/>
</dbReference>
<organism evidence="5 6">
    <name type="scientific">Coprothermobacter proteolyticus (strain ATCC 35245 / DSM 5265 / OCM 4 / BT)</name>
    <dbReference type="NCBI Taxonomy" id="309798"/>
    <lineage>
        <taxon>Bacteria</taxon>
        <taxon>Pseudomonadati</taxon>
        <taxon>Coprothermobacterota</taxon>
        <taxon>Coprothermobacteria</taxon>
        <taxon>Coprothermobacterales</taxon>
        <taxon>Coprothermobacteraceae</taxon>
        <taxon>Coprothermobacter</taxon>
    </lineage>
</organism>
<dbReference type="PANTHER" id="PTHR42756">
    <property type="entry name" value="TRANSCRIPTIONAL REGULATOR, MARR"/>
    <property type="match status" value="1"/>
</dbReference>
<keyword evidence="2" id="KW-0238">DNA-binding</keyword>
<reference evidence="5 6" key="2">
    <citation type="journal article" date="2014" name="Genome Announc.">
        <title>Complete Genome Sequence of Coprothermobacter proteolyticus DSM 5265.</title>
        <authorList>
            <person name="Alexiev A."/>
            <person name="Coil D.A."/>
            <person name="Badger J.H."/>
            <person name="Enticknap J."/>
            <person name="Ward N."/>
            <person name="Robb F.T."/>
            <person name="Eisen J.A."/>
        </authorList>
    </citation>
    <scope>NUCLEOTIDE SEQUENCE [LARGE SCALE GENOMIC DNA]</scope>
    <source>
        <strain evidence="6">ATCC 35245 / DSM 5265 / OCM 4 / BT</strain>
    </source>
</reference>
<protein>
    <submittedName>
        <fullName evidence="5">Transcriptional regulator, MarR family, putative</fullName>
    </submittedName>
</protein>
<dbReference type="Gene3D" id="1.10.10.10">
    <property type="entry name" value="Winged helix-like DNA-binding domain superfamily/Winged helix DNA-binding domain"/>
    <property type="match status" value="1"/>
</dbReference>
<dbReference type="GO" id="GO:0003700">
    <property type="term" value="F:DNA-binding transcription factor activity"/>
    <property type="evidence" value="ECO:0007669"/>
    <property type="project" value="InterPro"/>
</dbReference>
<evidence type="ECO:0000256" key="2">
    <source>
        <dbReference type="ARBA" id="ARBA00023125"/>
    </source>
</evidence>
<keyword evidence="1" id="KW-0805">Transcription regulation</keyword>
<dbReference type="PROSITE" id="PS50995">
    <property type="entry name" value="HTH_MARR_2"/>
    <property type="match status" value="1"/>
</dbReference>
<feature type="domain" description="HTH marR-type" evidence="4">
    <location>
        <begin position="9"/>
        <end position="144"/>
    </location>
</feature>
<name>B5Y7J6_COPPD</name>
<dbReference type="AlphaFoldDB" id="B5Y7J6"/>
<proteinExistence type="predicted"/>
<reference evidence="6" key="1">
    <citation type="submission" date="2008-08" db="EMBL/GenBank/DDBJ databases">
        <title>The complete genome sequence of Coprothermobacter proteolyticus strain ATCC 5245 / DSM 5265 / BT.</title>
        <authorList>
            <person name="Dodson R.J."/>
            <person name="Durkin A.S."/>
            <person name="Wu M."/>
            <person name="Eisen J."/>
            <person name="Sutton G."/>
        </authorList>
    </citation>
    <scope>NUCLEOTIDE SEQUENCE [LARGE SCALE GENOMIC DNA]</scope>
    <source>
        <strain evidence="6">ATCC 35245 / DSM 5265 / OCM 4 / BT</strain>
    </source>
</reference>
<dbReference type="PANTHER" id="PTHR42756:SF1">
    <property type="entry name" value="TRANSCRIPTIONAL REPRESSOR OF EMRAB OPERON"/>
    <property type="match status" value="1"/>
</dbReference>
<dbReference type="InterPro" id="IPR036390">
    <property type="entry name" value="WH_DNA-bd_sf"/>
</dbReference>
<accession>B5Y7J6</accession>
<evidence type="ECO:0000256" key="1">
    <source>
        <dbReference type="ARBA" id="ARBA00023015"/>
    </source>
</evidence>
<gene>
    <name evidence="5" type="ordered locus">COPRO5265_0377</name>
</gene>
<dbReference type="InterPro" id="IPR000835">
    <property type="entry name" value="HTH_MarR-typ"/>
</dbReference>
<dbReference type="EMBL" id="CP001145">
    <property type="protein sequence ID" value="ACI17261.1"/>
    <property type="molecule type" value="Genomic_DNA"/>
</dbReference>
<dbReference type="Pfam" id="PF01047">
    <property type="entry name" value="MarR"/>
    <property type="match status" value="1"/>
</dbReference>